<evidence type="ECO:0000256" key="4">
    <source>
        <dbReference type="ARBA" id="ARBA00023067"/>
    </source>
</evidence>
<evidence type="ECO:0000259" key="8">
    <source>
        <dbReference type="Pfam" id="PF12717"/>
    </source>
</evidence>
<comment type="subcellular location">
    <subcellularLocation>
        <location evidence="1">Nucleus</location>
    </subcellularLocation>
</comment>
<dbReference type="AlphaFoldDB" id="A0A813QTJ6"/>
<accession>A0A813QTJ6</accession>
<dbReference type="InterPro" id="IPR016024">
    <property type="entry name" value="ARM-type_fold"/>
</dbReference>
<reference evidence="9" key="1">
    <citation type="submission" date="2021-02" db="EMBL/GenBank/DDBJ databases">
        <authorList>
            <person name="Nowell W R."/>
        </authorList>
    </citation>
    <scope>NUCLEOTIDE SEQUENCE</scope>
</reference>
<keyword evidence="5" id="KW-0539">Nucleus</keyword>
<sequence length="1117" mass="130765">MSISKEELNILLKECQLNKHNNPAYSLSKLHAIADDLIGHVERSHDIRKIFSVLLKDAIQSEIDSISSHQKANVDNIHRHMILFSLDLLCRYLLVLEHLIIDNDKQQHIGTPNNKKQKRSIQTCQIDWYINERDEILHLFTNLIKLDLRQFWHETERLEDQQIGSTIVDVCLTIIRNNQFSSRARTVKDYLSFILALTIGQFRIEEETSMKMIQMLQIQEHTATIFSAVIVCHVKHFRTDTLLERIINDICLLCLSPTIAPSSTSNHSSSRSNTSILNNQTETNSSRTMAKLLDELSTHICDHLIIYINRLLDLFDSDCLQMRNCLLNICVNIIRYCSSLSEYKELRGELFLLIIDQYFLDSNVHVRSHAIGLCINLVESKLIPTKFYCHLTQATIERMNDISCIVRKHAIQLATKLLKFNPYIDRFLPIDVMLDEYNTEMNKLVQLQKLLGQTLKVESVPVDTDKIHENEKENDLDNQHLLFERIVEQQQNVCSMISSKRIIEKLLDQIDLNLTLTFEHILKQLLNESTSTTANFFSFIEVLLDYYLKLTTDNSKKNLSDDFFKQIQQRQNSFLQLISFAIPYDKKHRLLSHLNSIIQSLIHQIDKDDLDYFYYQMQIIANLLVRKTSYDIPNEFYDLIIKKLLESNIQSEQQSWINCMKQILNIIFLKEPRQISANDFLMKFLRLLAEKINWPLEYLDYQTKIMDKSWRVIFIRLLATINAFLTHRVQKYECTNLSLIKKIQKEKNHSIINDDENEIDNENSLLSSSTLSVSRQLFDEEDEEKNDNEENNHFMQQQNSDLSHLEQELFQSNSIFYSIDKWMELFIHEDHSSYDENLVLTSILTCTHMMYVSPNLCSKYVDRIFELCKLCTYSSVRSALIVSLGDLLLRHPNIIEPYTPQFYAQIHDKDLNVGETALCTIAILILREMIKVRGYISEIALCLFHSHTPISSIAQHFFDELSLRQRGLALFNVLPDIISRLSMNSICSRDLFQQIISHLFSFIKNDRHCEILVKRLCRQFKQACGDDRKRANVAFCLSKLNIKTLASYRILKENFPNATESTEQNEDDYDKEEHLAWKKYLMPVLNDIERRLKPTEVNTPRRTPSSTTPKRKNDRSS</sequence>
<dbReference type="GO" id="GO:0005634">
    <property type="term" value="C:nucleus"/>
    <property type="evidence" value="ECO:0007669"/>
    <property type="project" value="UniProtKB-SubCell"/>
</dbReference>
<keyword evidence="3" id="KW-0498">Mitosis</keyword>
<dbReference type="Proteomes" id="UP000663891">
    <property type="component" value="Unassembled WGS sequence"/>
</dbReference>
<name>A0A813QTJ6_9BILA</name>
<dbReference type="GO" id="GO:0007076">
    <property type="term" value="P:mitotic chromosome condensation"/>
    <property type="evidence" value="ECO:0007669"/>
    <property type="project" value="InterPro"/>
</dbReference>
<dbReference type="GO" id="GO:0000779">
    <property type="term" value="C:condensed chromosome, centromeric region"/>
    <property type="evidence" value="ECO:0007669"/>
    <property type="project" value="TreeGrafter"/>
</dbReference>
<evidence type="ECO:0000256" key="1">
    <source>
        <dbReference type="ARBA" id="ARBA00004123"/>
    </source>
</evidence>
<evidence type="ECO:0000256" key="6">
    <source>
        <dbReference type="ARBA" id="ARBA00023306"/>
    </source>
</evidence>
<dbReference type="GO" id="GO:0042393">
    <property type="term" value="F:histone binding"/>
    <property type="evidence" value="ECO:0007669"/>
    <property type="project" value="TreeGrafter"/>
</dbReference>
<dbReference type="Pfam" id="PF12717">
    <property type="entry name" value="Cnd1"/>
    <property type="match status" value="1"/>
</dbReference>
<evidence type="ECO:0000256" key="2">
    <source>
        <dbReference type="ARBA" id="ARBA00022618"/>
    </source>
</evidence>
<dbReference type="InterPro" id="IPR011989">
    <property type="entry name" value="ARM-like"/>
</dbReference>
<dbReference type="SUPFAM" id="SSF48371">
    <property type="entry name" value="ARM repeat"/>
    <property type="match status" value="1"/>
</dbReference>
<evidence type="ECO:0000256" key="3">
    <source>
        <dbReference type="ARBA" id="ARBA00022776"/>
    </source>
</evidence>
<feature type="region of interest" description="Disordered" evidence="7">
    <location>
        <begin position="261"/>
        <end position="282"/>
    </location>
</feature>
<evidence type="ECO:0000313" key="9">
    <source>
        <dbReference type="EMBL" id="CAF0773257.1"/>
    </source>
</evidence>
<dbReference type="EMBL" id="CAJNON010000012">
    <property type="protein sequence ID" value="CAF0773257.1"/>
    <property type="molecule type" value="Genomic_DNA"/>
</dbReference>
<feature type="compositionally biased region" description="Low complexity" evidence="7">
    <location>
        <begin position="262"/>
        <end position="275"/>
    </location>
</feature>
<feature type="region of interest" description="Disordered" evidence="7">
    <location>
        <begin position="1091"/>
        <end position="1117"/>
    </location>
</feature>
<proteinExistence type="predicted"/>
<dbReference type="PANTHER" id="PTHR14222">
    <property type="entry name" value="CONDENSIN"/>
    <property type="match status" value="1"/>
</dbReference>
<evidence type="ECO:0000313" key="10">
    <source>
        <dbReference type="Proteomes" id="UP000663891"/>
    </source>
</evidence>
<evidence type="ECO:0000256" key="5">
    <source>
        <dbReference type="ARBA" id="ARBA00023242"/>
    </source>
</evidence>
<dbReference type="OrthoDB" id="436262at2759"/>
<dbReference type="GO" id="GO:0010032">
    <property type="term" value="P:meiotic chromosome condensation"/>
    <property type="evidence" value="ECO:0007669"/>
    <property type="project" value="TreeGrafter"/>
</dbReference>
<keyword evidence="4" id="KW-0226">DNA condensation</keyword>
<dbReference type="GO" id="GO:0051301">
    <property type="term" value="P:cell division"/>
    <property type="evidence" value="ECO:0007669"/>
    <property type="project" value="UniProtKB-KW"/>
</dbReference>
<comment type="caution">
    <text evidence="9">The sequence shown here is derived from an EMBL/GenBank/DDBJ whole genome shotgun (WGS) entry which is preliminary data.</text>
</comment>
<keyword evidence="2" id="KW-0132">Cell division</keyword>
<feature type="domain" description="Condensin complex subunit 1 C-terminal" evidence="8">
    <location>
        <begin position="876"/>
        <end position="1038"/>
    </location>
</feature>
<organism evidence="9 10">
    <name type="scientific">Adineta steineri</name>
    <dbReference type="NCBI Taxonomy" id="433720"/>
    <lineage>
        <taxon>Eukaryota</taxon>
        <taxon>Metazoa</taxon>
        <taxon>Spiralia</taxon>
        <taxon>Gnathifera</taxon>
        <taxon>Rotifera</taxon>
        <taxon>Eurotatoria</taxon>
        <taxon>Bdelloidea</taxon>
        <taxon>Adinetida</taxon>
        <taxon>Adinetidae</taxon>
        <taxon>Adineta</taxon>
    </lineage>
</organism>
<dbReference type="GO" id="GO:0000796">
    <property type="term" value="C:condensin complex"/>
    <property type="evidence" value="ECO:0007669"/>
    <property type="project" value="TreeGrafter"/>
</dbReference>
<dbReference type="InterPro" id="IPR032682">
    <property type="entry name" value="Cnd1_C"/>
</dbReference>
<protein>
    <recommendedName>
        <fullName evidence="8">Condensin complex subunit 1 C-terminal domain-containing protein</fullName>
    </recommendedName>
</protein>
<gene>
    <name evidence="9" type="ORF">VCS650_LOCUS2497</name>
</gene>
<keyword evidence="6" id="KW-0131">Cell cycle</keyword>
<evidence type="ECO:0000256" key="7">
    <source>
        <dbReference type="SAM" id="MobiDB-lite"/>
    </source>
</evidence>
<dbReference type="InterPro" id="IPR026971">
    <property type="entry name" value="CND1/NCAPD3"/>
</dbReference>
<dbReference type="PANTHER" id="PTHR14222:SF2">
    <property type="entry name" value="CONDENSIN COMPLEX SUBUNIT 1"/>
    <property type="match status" value="1"/>
</dbReference>
<dbReference type="Gene3D" id="1.25.10.10">
    <property type="entry name" value="Leucine-rich Repeat Variant"/>
    <property type="match status" value="1"/>
</dbReference>